<dbReference type="Proteomes" id="UP000515164">
    <property type="component" value="Unplaced"/>
</dbReference>
<evidence type="ECO:0000256" key="6">
    <source>
        <dbReference type="ARBA" id="ARBA00023027"/>
    </source>
</evidence>
<dbReference type="InterPro" id="IPR016040">
    <property type="entry name" value="NAD(P)-bd_dom"/>
</dbReference>
<keyword evidence="11" id="KW-1185">Reference proteome</keyword>
<feature type="domain" description="NAD(P)-binding" evidence="10">
    <location>
        <begin position="52"/>
        <end position="380"/>
    </location>
</feature>
<accession>A0A6P8NEK6</accession>
<proteinExistence type="inferred from homology"/>
<name>A0A6P8NEK6_9HYME</name>
<evidence type="ECO:0000259" key="10">
    <source>
        <dbReference type="Pfam" id="PF16363"/>
    </source>
</evidence>
<dbReference type="GeneID" id="117212366"/>
<evidence type="ECO:0000256" key="7">
    <source>
        <dbReference type="ARBA" id="ARBA00023144"/>
    </source>
</evidence>
<dbReference type="NCBIfam" id="TIGR01179">
    <property type="entry name" value="galE"/>
    <property type="match status" value="1"/>
</dbReference>
<dbReference type="SUPFAM" id="SSF51735">
    <property type="entry name" value="NAD(P)-binding Rossmann-fold domains"/>
    <property type="match status" value="1"/>
</dbReference>
<comment type="catalytic activity">
    <reaction evidence="1">
        <text>UDP-N-acetyl-alpha-D-glucosamine = UDP-N-acetyl-alpha-D-galactosamine</text>
        <dbReference type="Rhea" id="RHEA:20517"/>
        <dbReference type="ChEBI" id="CHEBI:57705"/>
        <dbReference type="ChEBI" id="CHEBI:67138"/>
        <dbReference type="EC" id="5.1.3.7"/>
    </reaction>
</comment>
<comment type="pathway">
    <text evidence="5 9">Carbohydrate metabolism; galactose metabolism.</text>
</comment>
<dbReference type="PRINTS" id="PR01713">
    <property type="entry name" value="NUCEPIMERASE"/>
</dbReference>
<dbReference type="KEGG" id="bbif:117212366"/>
<dbReference type="InterPro" id="IPR036291">
    <property type="entry name" value="NAD(P)-bd_dom_sf"/>
</dbReference>
<dbReference type="Gene3D" id="3.40.50.720">
    <property type="entry name" value="NAD(P)-binding Rossmann-like Domain"/>
    <property type="match status" value="1"/>
</dbReference>
<comment type="function">
    <text evidence="4">Catalyzes two distinct but analogous reactions: the reversible epimerization of UDP-glucose to UDP-galactose and the reversible epimerization of UDP-N-acetylglucosamine to UDP-N-acetylgalactosamine. The reaction with UDP-Gal plays a critical role in the Leloir pathway of galactose catabolism in which galactose is converted to the glycolytic intermediate glucose 6-phosphate. It contributes to the catabolism of dietary galactose and enables the endogenous biosynthesis of both UDP-Gal and UDP-GalNAc when exogenous sources are limited. Both UDP-sugar interconversions are important in the synthesis of glycoproteins and glycolipids.</text>
</comment>
<dbReference type="GO" id="GO:0033499">
    <property type="term" value="P:galactose catabolic process via UDP-galactose, Leloir pathway"/>
    <property type="evidence" value="ECO:0007669"/>
    <property type="project" value="TreeGrafter"/>
</dbReference>
<evidence type="ECO:0000256" key="8">
    <source>
        <dbReference type="ARBA" id="ARBA00023235"/>
    </source>
</evidence>
<comment type="cofactor">
    <cofactor evidence="3 9">
        <name>NAD(+)</name>
        <dbReference type="ChEBI" id="CHEBI:57540"/>
    </cofactor>
</comment>
<dbReference type="UniPathway" id="UPA00214"/>
<dbReference type="AlphaFoldDB" id="A0A6P8NEK6"/>
<evidence type="ECO:0000256" key="9">
    <source>
        <dbReference type="RuleBase" id="RU366046"/>
    </source>
</evidence>
<evidence type="ECO:0000256" key="4">
    <source>
        <dbReference type="ARBA" id="ARBA00002760"/>
    </source>
</evidence>
<dbReference type="PANTHER" id="PTHR43725">
    <property type="entry name" value="UDP-GLUCOSE 4-EPIMERASE"/>
    <property type="match status" value="1"/>
</dbReference>
<dbReference type="GO" id="GO:0005829">
    <property type="term" value="C:cytosol"/>
    <property type="evidence" value="ECO:0007669"/>
    <property type="project" value="TreeGrafter"/>
</dbReference>
<keyword evidence="7" id="KW-0299">Galactose metabolism</keyword>
<evidence type="ECO:0000256" key="3">
    <source>
        <dbReference type="ARBA" id="ARBA00001911"/>
    </source>
</evidence>
<dbReference type="RefSeq" id="XP_033313037.1">
    <property type="nucleotide sequence ID" value="XM_033457146.1"/>
</dbReference>
<organism evidence="11 12">
    <name type="scientific">Bombus bifarius</name>
    <dbReference type="NCBI Taxonomy" id="103933"/>
    <lineage>
        <taxon>Eukaryota</taxon>
        <taxon>Metazoa</taxon>
        <taxon>Ecdysozoa</taxon>
        <taxon>Arthropoda</taxon>
        <taxon>Hexapoda</taxon>
        <taxon>Insecta</taxon>
        <taxon>Pterygota</taxon>
        <taxon>Neoptera</taxon>
        <taxon>Endopterygota</taxon>
        <taxon>Hymenoptera</taxon>
        <taxon>Apocrita</taxon>
        <taxon>Aculeata</taxon>
        <taxon>Apoidea</taxon>
        <taxon>Anthophila</taxon>
        <taxon>Apidae</taxon>
        <taxon>Bombus</taxon>
        <taxon>Pyrobombus</taxon>
    </lineage>
</organism>
<dbReference type="PANTHER" id="PTHR43725:SF47">
    <property type="entry name" value="UDP-GLUCOSE 4-EPIMERASE"/>
    <property type="match status" value="1"/>
</dbReference>
<dbReference type="EC" id="5.1.3.2" evidence="9"/>
<evidence type="ECO:0000256" key="5">
    <source>
        <dbReference type="ARBA" id="ARBA00004947"/>
    </source>
</evidence>
<protein>
    <recommendedName>
        <fullName evidence="9">UDP-glucose 4-epimerase</fullName>
        <ecNumber evidence="9">5.1.3.2</ecNumber>
    </recommendedName>
</protein>
<comment type="catalytic activity">
    <reaction evidence="2 9">
        <text>UDP-alpha-D-glucose = UDP-alpha-D-galactose</text>
        <dbReference type="Rhea" id="RHEA:22168"/>
        <dbReference type="ChEBI" id="CHEBI:58885"/>
        <dbReference type="ChEBI" id="CHEBI:66914"/>
        <dbReference type="EC" id="5.1.3.2"/>
    </reaction>
</comment>
<dbReference type="InterPro" id="IPR005886">
    <property type="entry name" value="UDP_G4E"/>
</dbReference>
<dbReference type="Pfam" id="PF16363">
    <property type="entry name" value="GDP_Man_Dehyd"/>
    <property type="match status" value="1"/>
</dbReference>
<keyword evidence="9" id="KW-0119">Carbohydrate metabolism</keyword>
<dbReference type="Gene3D" id="3.90.25.10">
    <property type="entry name" value="UDP-galactose 4-epimerase, domain 1"/>
    <property type="match status" value="1"/>
</dbReference>
<dbReference type="CTD" id="2582"/>
<dbReference type="NCBIfam" id="NF007956">
    <property type="entry name" value="PRK10675.1"/>
    <property type="match status" value="1"/>
</dbReference>
<dbReference type="CDD" id="cd05247">
    <property type="entry name" value="UDP_G4E_1_SDR_e"/>
    <property type="match status" value="1"/>
</dbReference>
<reference evidence="12" key="1">
    <citation type="submission" date="2025-08" db="UniProtKB">
        <authorList>
            <consortium name="RefSeq"/>
        </authorList>
    </citation>
    <scope>IDENTIFICATION</scope>
    <source>
        <tissue evidence="12">Muscle</tissue>
    </source>
</reference>
<dbReference type="GO" id="GO:0003978">
    <property type="term" value="F:UDP-glucose 4-epimerase activity"/>
    <property type="evidence" value="ECO:0007669"/>
    <property type="project" value="UniProtKB-UniRule"/>
</dbReference>
<comment type="similarity">
    <text evidence="9">Belongs to the NAD(P)-dependent epimerase/dehydratase family.</text>
</comment>
<evidence type="ECO:0000256" key="1">
    <source>
        <dbReference type="ARBA" id="ARBA00000014"/>
    </source>
</evidence>
<evidence type="ECO:0000256" key="2">
    <source>
        <dbReference type="ARBA" id="ARBA00000083"/>
    </source>
</evidence>
<comment type="subunit">
    <text evidence="9">Homodimer.</text>
</comment>
<dbReference type="GO" id="GO:0003974">
    <property type="term" value="F:UDP-N-acetylglucosamine 4-epimerase activity"/>
    <property type="evidence" value="ECO:0007669"/>
    <property type="project" value="UniProtKB-EC"/>
</dbReference>
<evidence type="ECO:0000313" key="11">
    <source>
        <dbReference type="Proteomes" id="UP000515164"/>
    </source>
</evidence>
<keyword evidence="6 9" id="KW-0520">NAD</keyword>
<gene>
    <name evidence="12" type="primary">LOC117212366</name>
</gene>
<evidence type="ECO:0000313" key="12">
    <source>
        <dbReference type="RefSeq" id="XP_033313037.1"/>
    </source>
</evidence>
<keyword evidence="8 9" id="KW-0413">Isomerase</keyword>
<sequence length="395" mass="44729">MYEDLFGAEISQSLDSSLHFKMRFFHYKKNNNALKITEKQSDTMANKSWNVLVTGGAGYIGSHTVLELLQANFEVVVIDNFSNAYKGNDNIKPECLLRVEKLTNKTVTFIQCDVTNWNELKDVFKKHEFHSVIHFAALKAVGESCEKPLEYYKTNVCGTLNLLSVMRDFNVKRFIYSSSATVYGIPEKLPLVENMKTGDCTNPYGKTKYMVEEVLKDLCTSDKEWSVISLRYFNPVGAHSSGQIGEDPNGVPNNLMPYIAQVSVGKREFLYVYGNDYDTHDGTGVRDYIHITDLAVGHVKAMIYQKIRNSTGFKVFNLGTGKGYSVLEVIRAFEKASGQKIPYKIVERRTGDISASYADASLANKELNWQATKNIDDMCLDTWKWQQNNPDGYKC</sequence>